<dbReference type="InterPro" id="IPR050816">
    <property type="entry name" value="Flavin-dep_Halogenase_NPB"/>
</dbReference>
<keyword evidence="2" id="KW-0503">Monooxygenase</keyword>
<comment type="caution">
    <text evidence="4">The sequence shown here is derived from an EMBL/GenBank/DDBJ whole genome shotgun (WGS) entry which is preliminary data.</text>
</comment>
<dbReference type="GO" id="GO:0004497">
    <property type="term" value="F:monooxygenase activity"/>
    <property type="evidence" value="ECO:0007669"/>
    <property type="project" value="UniProtKB-KW"/>
</dbReference>
<sequence>MSPQNKRFDIAIIGAGMGGSMLGAALARNGLKVLLIDAGVHPRFAVGEATIPYTNVSQRIIAARYNVPELTTLCTLKDCAKTIGPTFGTKTHFGFLRHEEGKPQNPRETNEFHTPGLLHEAHHLYRQDIDAFVFHLAIKCGCTPLQDFRIGDIDFEDSGVTLHGERGEQFRARYVVDASGYRSPIAKKFDLRDEIPVFKHHSRSMFTHVYGITHTDDLWDRAPEHRPPVPWYEGTVHHTFHRGWAWVIGFDNTPLSRNPLCSIGLTVDPRVYPKNPNHSIEEDFADITSRFPDIERQYAGVTPVREWVSADRLQYSSKRTVGDRWALLGHAAGFIDPLFSYGLANTGDAVNRLAWRLIQACQDGDFSAERFADYDEWQRARFHYNDEIVNGGYTAFDHFEFWKAVFRVWVWGNNFGTFRARAGLTKYQKDGSDQHFKDLEKGQYLGYDWPDHEGYKHLFDTMVAQVDAHQAGKITAHEAAEALWDVLESANFMPKPFGFQKRSVHFMSPKPPVIAKTALWLTRHGDPTVRKMLLKSGGQALRLRVTGRKIF</sequence>
<dbReference type="Proteomes" id="UP000584670">
    <property type="component" value="Unassembled WGS sequence"/>
</dbReference>
<evidence type="ECO:0000313" key="5">
    <source>
        <dbReference type="Proteomes" id="UP000584670"/>
    </source>
</evidence>
<keyword evidence="1" id="KW-0560">Oxidoreductase</keyword>
<dbReference type="PRINTS" id="PR00420">
    <property type="entry name" value="RNGMNOXGNASE"/>
</dbReference>
<dbReference type="InterPro" id="IPR036188">
    <property type="entry name" value="FAD/NAD-bd_sf"/>
</dbReference>
<dbReference type="PANTHER" id="PTHR43747:SF5">
    <property type="entry name" value="FAD-BINDING DOMAIN-CONTAINING PROTEIN"/>
    <property type="match status" value="1"/>
</dbReference>
<organism evidence="4 5">
    <name type="scientific">Streptomyces cupreus</name>
    <dbReference type="NCBI Taxonomy" id="2759956"/>
    <lineage>
        <taxon>Bacteria</taxon>
        <taxon>Bacillati</taxon>
        <taxon>Actinomycetota</taxon>
        <taxon>Actinomycetes</taxon>
        <taxon>Kitasatosporales</taxon>
        <taxon>Streptomycetaceae</taxon>
        <taxon>Streptomyces</taxon>
    </lineage>
</organism>
<evidence type="ECO:0000256" key="2">
    <source>
        <dbReference type="ARBA" id="ARBA00023033"/>
    </source>
</evidence>
<evidence type="ECO:0000256" key="1">
    <source>
        <dbReference type="ARBA" id="ARBA00023002"/>
    </source>
</evidence>
<comment type="similarity">
    <text evidence="3">Belongs to the flavin-dependent halogenase family. Bacterial tryptophan halogenase subfamily.</text>
</comment>
<accession>A0A7X1MD79</accession>
<dbReference type="AlphaFoldDB" id="A0A7X1MD79"/>
<dbReference type="Pfam" id="PF13450">
    <property type="entry name" value="NAD_binding_8"/>
    <property type="match status" value="1"/>
</dbReference>
<evidence type="ECO:0000256" key="3">
    <source>
        <dbReference type="ARBA" id="ARBA00038396"/>
    </source>
</evidence>
<dbReference type="EMBL" id="JACMSF010000025">
    <property type="protein sequence ID" value="MBC2904420.1"/>
    <property type="molecule type" value="Genomic_DNA"/>
</dbReference>
<name>A0A7X1MD79_9ACTN</name>
<protein>
    <submittedName>
        <fullName evidence="4">Tryptophan 7-halogenase</fullName>
    </submittedName>
</protein>
<evidence type="ECO:0000313" key="4">
    <source>
        <dbReference type="EMBL" id="MBC2904420.1"/>
    </source>
</evidence>
<keyword evidence="5" id="KW-1185">Reference proteome</keyword>
<dbReference type="RefSeq" id="WP_186284288.1">
    <property type="nucleotide sequence ID" value="NZ_JACMSF010000025.1"/>
</dbReference>
<gene>
    <name evidence="4" type="ORF">H4N64_22970</name>
</gene>
<dbReference type="PANTHER" id="PTHR43747">
    <property type="entry name" value="FAD-BINDING PROTEIN"/>
    <property type="match status" value="1"/>
</dbReference>
<dbReference type="Pfam" id="PF04820">
    <property type="entry name" value="Trp_halogenase"/>
    <property type="match status" value="1"/>
</dbReference>
<proteinExistence type="inferred from homology"/>
<dbReference type="InterPro" id="IPR006905">
    <property type="entry name" value="Flavin_halogenase"/>
</dbReference>
<dbReference type="Gene3D" id="3.50.50.60">
    <property type="entry name" value="FAD/NAD(P)-binding domain"/>
    <property type="match status" value="1"/>
</dbReference>
<dbReference type="SUPFAM" id="SSF51905">
    <property type="entry name" value="FAD/NAD(P)-binding domain"/>
    <property type="match status" value="1"/>
</dbReference>
<reference evidence="4 5" key="1">
    <citation type="submission" date="2020-08" db="EMBL/GenBank/DDBJ databases">
        <title>Streptomyces sp. PSKA01 genome sequencing and assembly.</title>
        <authorList>
            <person name="Mandal S."/>
            <person name="Maiti P.K."/>
            <person name="Das P."/>
        </authorList>
    </citation>
    <scope>NUCLEOTIDE SEQUENCE [LARGE SCALE GENOMIC DNA]</scope>
    <source>
        <strain evidence="4 5">PSKA01</strain>
    </source>
</reference>